<organism evidence="1 2">
    <name type="scientific">Syntrophus aciditrophicus (strain SB)</name>
    <dbReference type="NCBI Taxonomy" id="56780"/>
    <lineage>
        <taxon>Bacteria</taxon>
        <taxon>Pseudomonadati</taxon>
        <taxon>Thermodesulfobacteriota</taxon>
        <taxon>Syntrophia</taxon>
        <taxon>Syntrophales</taxon>
        <taxon>Syntrophaceae</taxon>
        <taxon>Syntrophus</taxon>
    </lineage>
</organism>
<dbReference type="EMBL" id="CP000252">
    <property type="protein sequence ID" value="ABC78372.1"/>
    <property type="molecule type" value="Genomic_DNA"/>
</dbReference>
<dbReference type="STRING" id="56780.SYN_03007"/>
<evidence type="ECO:0000313" key="1">
    <source>
        <dbReference type="EMBL" id="ABC78372.1"/>
    </source>
</evidence>
<gene>
    <name evidence="1" type="ORF">SYN_03007</name>
</gene>
<keyword evidence="2" id="KW-1185">Reference proteome</keyword>
<accession>Q2LWB4</accession>
<dbReference type="Proteomes" id="UP000001933">
    <property type="component" value="Chromosome"/>
</dbReference>
<dbReference type="HOGENOM" id="CLU_2848246_0_0_7"/>
<dbReference type="InParanoid" id="Q2LWB4"/>
<dbReference type="AlphaFoldDB" id="Q2LWB4"/>
<proteinExistence type="predicted"/>
<sequence length="65" mass="7486">MAAQLFDLIFTHQACAPEKEEICRTNDLPANFTLLNWIEVRTSDPFCRDLTFSFDIIAANLMFKS</sequence>
<protein>
    <submittedName>
        <fullName evidence="1">Hypothetical cytosolic protein</fullName>
    </submittedName>
</protein>
<dbReference type="KEGG" id="sat:SYN_03007"/>
<evidence type="ECO:0000313" key="2">
    <source>
        <dbReference type="Proteomes" id="UP000001933"/>
    </source>
</evidence>
<reference evidence="1 2" key="1">
    <citation type="journal article" date="2007" name="Proc. Natl. Acad. Sci. U.S.A.">
        <title>The genome of Syntrophus aciditrophicus: life at the thermodynamic limit of microbial growth.</title>
        <authorList>
            <person name="McInerney M.J."/>
            <person name="Rohlin L."/>
            <person name="Mouttaki H."/>
            <person name="Kim U."/>
            <person name="Krupp R.S."/>
            <person name="Rios-Hernandez L."/>
            <person name="Sieber J."/>
            <person name="Struchtemeyer C.G."/>
            <person name="Bhattacharyya A."/>
            <person name="Campbell J.W."/>
            <person name="Gunsalus R.P."/>
        </authorList>
    </citation>
    <scope>NUCLEOTIDE SEQUENCE [LARGE SCALE GENOMIC DNA]</scope>
    <source>
        <strain evidence="1 2">SB</strain>
    </source>
</reference>
<name>Q2LWB4_SYNAS</name>